<dbReference type="InterPro" id="IPR023393">
    <property type="entry name" value="START-like_dom_sf"/>
</dbReference>
<accession>A0A176TE76</accession>
<sequence>MALNETVTWRAKHLGFTQELTSIITDFKAPTFFADEMVCGAFKSFRHEHYLELKEGKVIVKDVFQYVSPFGFLGKLADFIFLKNYMKNFLVERNKVIKEYAESGKWKKVLEKKLL</sequence>
<comment type="caution">
    <text evidence="1">The sequence shown here is derived from an EMBL/GenBank/DDBJ whole genome shotgun (WGS) entry which is preliminary data.</text>
</comment>
<protein>
    <recommendedName>
        <fullName evidence="3">Cell division protein</fullName>
    </recommendedName>
</protein>
<dbReference type="Gene3D" id="3.30.530.20">
    <property type="match status" value="1"/>
</dbReference>
<dbReference type="EMBL" id="LVWE01000005">
    <property type="protein sequence ID" value="OAD46069.1"/>
    <property type="molecule type" value="Genomic_DNA"/>
</dbReference>
<name>A0A176TE76_9FLAO</name>
<proteinExistence type="predicted"/>
<dbReference type="CDD" id="cd07820">
    <property type="entry name" value="SRPBCC_3"/>
    <property type="match status" value="1"/>
</dbReference>
<organism evidence="1 2">
    <name type="scientific">Polaribacter atrinae</name>
    <dbReference type="NCBI Taxonomy" id="1333662"/>
    <lineage>
        <taxon>Bacteria</taxon>
        <taxon>Pseudomonadati</taxon>
        <taxon>Bacteroidota</taxon>
        <taxon>Flavobacteriia</taxon>
        <taxon>Flavobacteriales</taxon>
        <taxon>Flavobacteriaceae</taxon>
    </lineage>
</organism>
<evidence type="ECO:0000313" key="1">
    <source>
        <dbReference type="EMBL" id="OAD46069.1"/>
    </source>
</evidence>
<evidence type="ECO:0008006" key="3">
    <source>
        <dbReference type="Google" id="ProtNLM"/>
    </source>
</evidence>
<dbReference type="SUPFAM" id="SSF55961">
    <property type="entry name" value="Bet v1-like"/>
    <property type="match status" value="1"/>
</dbReference>
<keyword evidence="2" id="KW-1185">Reference proteome</keyword>
<dbReference type="AlphaFoldDB" id="A0A176TE76"/>
<dbReference type="Proteomes" id="UP000076923">
    <property type="component" value="Unassembled WGS sequence"/>
</dbReference>
<gene>
    <name evidence="1" type="ORF">LPB303_03910</name>
</gene>
<evidence type="ECO:0000313" key="2">
    <source>
        <dbReference type="Proteomes" id="UP000076923"/>
    </source>
</evidence>
<reference evidence="1 2" key="1">
    <citation type="submission" date="2016-02" db="EMBL/GenBank/DDBJ databases">
        <title>Draft genome sequence of Polaribacter atrinae KACC17473.</title>
        <authorList>
            <person name="Shin S.-K."/>
            <person name="Yi H."/>
        </authorList>
    </citation>
    <scope>NUCLEOTIDE SEQUENCE [LARGE SCALE GENOMIC DNA]</scope>
    <source>
        <strain evidence="1 2">KACC 17473</strain>
    </source>
</reference>